<reference evidence="2 3" key="1">
    <citation type="submission" date="2019-03" db="EMBL/GenBank/DDBJ databases">
        <title>Genomic Encyclopedia of Type Strains, Phase IV (KMG-IV): sequencing the most valuable type-strain genomes for metagenomic binning, comparative biology and taxonomic classification.</title>
        <authorList>
            <person name="Goeker M."/>
        </authorList>
    </citation>
    <scope>NUCLEOTIDE SEQUENCE [LARGE SCALE GENOMIC DNA]</scope>
    <source>
        <strain evidence="2 3">DSM 100309</strain>
    </source>
</reference>
<name>A0A4R3XY29_9PROT</name>
<keyword evidence="3" id="KW-1185">Reference proteome</keyword>
<organism evidence="2 3">
    <name type="scientific">Sulfurirhabdus autotrophica</name>
    <dbReference type="NCBI Taxonomy" id="1706046"/>
    <lineage>
        <taxon>Bacteria</taxon>
        <taxon>Pseudomonadati</taxon>
        <taxon>Pseudomonadota</taxon>
        <taxon>Betaproteobacteria</taxon>
        <taxon>Nitrosomonadales</taxon>
        <taxon>Sulfuricellaceae</taxon>
        <taxon>Sulfurirhabdus</taxon>
    </lineage>
</organism>
<proteinExistence type="predicted"/>
<dbReference type="Proteomes" id="UP000295367">
    <property type="component" value="Unassembled WGS sequence"/>
</dbReference>
<dbReference type="Pfam" id="PF01656">
    <property type="entry name" value="CbiA"/>
    <property type="match status" value="1"/>
</dbReference>
<gene>
    <name evidence="2" type="ORF">EDC63_11911</name>
</gene>
<evidence type="ECO:0000259" key="1">
    <source>
        <dbReference type="Pfam" id="PF01656"/>
    </source>
</evidence>
<feature type="domain" description="CobQ/CobB/MinD/ParA nucleotide binding" evidence="1">
    <location>
        <begin position="5"/>
        <end position="183"/>
    </location>
</feature>
<dbReference type="SUPFAM" id="SSF52540">
    <property type="entry name" value="P-loop containing nucleoside triphosphate hydrolases"/>
    <property type="match status" value="1"/>
</dbReference>
<dbReference type="InterPro" id="IPR002586">
    <property type="entry name" value="CobQ/CobB/MinD/ParA_Nub-bd_dom"/>
</dbReference>
<dbReference type="Gene3D" id="3.40.50.300">
    <property type="entry name" value="P-loop containing nucleotide triphosphate hydrolases"/>
    <property type="match status" value="1"/>
</dbReference>
<dbReference type="PANTHER" id="PTHR13696:SF96">
    <property type="entry name" value="COBQ_COBB_MIND_PARA NUCLEOTIDE BINDING DOMAIN-CONTAINING PROTEIN"/>
    <property type="match status" value="1"/>
</dbReference>
<protein>
    <submittedName>
        <fullName evidence="2">Plasmid segregation oscillating ATPase ParF</fullName>
    </submittedName>
</protein>
<dbReference type="PIRSF" id="PIRSF009320">
    <property type="entry name" value="Nuc_binding_HP_1000"/>
    <property type="match status" value="1"/>
</dbReference>
<dbReference type="OrthoDB" id="69313at2"/>
<dbReference type="InterPro" id="IPR050678">
    <property type="entry name" value="DNA_Partitioning_ATPase"/>
</dbReference>
<dbReference type="CDD" id="cd02042">
    <property type="entry name" value="ParAB_family"/>
    <property type="match status" value="1"/>
</dbReference>
<dbReference type="AlphaFoldDB" id="A0A4R3XY29"/>
<sequence>MIYLVGNTKGGVGKSTLAVNLAAWLSKTGKTLLVDADPQITSYSWSVWRKEQDVSGDLTVERFLNEDVPVEVAARLSEYQDIVIDAGGKDNPGLRYAMQMAERLIIPLSDSSFDSAAFTFMKALIDATQVTNKNLDVIAVIARVDTRRKAPKDLREFILGKGIRVAETQIPERVAIKDACDNGLAAFERRLSSPEARVFENLFAEIIGD</sequence>
<evidence type="ECO:0000313" key="2">
    <source>
        <dbReference type="EMBL" id="TCV82694.1"/>
    </source>
</evidence>
<dbReference type="RefSeq" id="WP_124944893.1">
    <property type="nucleotide sequence ID" value="NZ_BHVT01000004.1"/>
</dbReference>
<dbReference type="PANTHER" id="PTHR13696">
    <property type="entry name" value="P-LOOP CONTAINING NUCLEOSIDE TRIPHOSPHATE HYDROLASE"/>
    <property type="match status" value="1"/>
</dbReference>
<evidence type="ECO:0000313" key="3">
    <source>
        <dbReference type="Proteomes" id="UP000295367"/>
    </source>
</evidence>
<dbReference type="InterPro" id="IPR027417">
    <property type="entry name" value="P-loop_NTPase"/>
</dbReference>
<comment type="caution">
    <text evidence="2">The sequence shown here is derived from an EMBL/GenBank/DDBJ whole genome shotgun (WGS) entry which is preliminary data.</text>
</comment>
<dbReference type="EMBL" id="SMCO01000019">
    <property type="protein sequence ID" value="TCV82694.1"/>
    <property type="molecule type" value="Genomic_DNA"/>
</dbReference>
<accession>A0A4R3XY29</accession>